<dbReference type="RefSeq" id="WP_238288305.1">
    <property type="nucleotide sequence ID" value="NZ_BPQS01000012.1"/>
</dbReference>
<evidence type="ECO:0008006" key="3">
    <source>
        <dbReference type="Google" id="ProtNLM"/>
    </source>
</evidence>
<protein>
    <recommendedName>
        <fullName evidence="3">Flagellar assembly protein FliH/Type III secretion system HrpE domain-containing protein</fullName>
    </recommendedName>
</protein>
<dbReference type="EMBL" id="JAUFPT010000043">
    <property type="protein sequence ID" value="MDN3571679.1"/>
    <property type="molecule type" value="Genomic_DNA"/>
</dbReference>
<comment type="caution">
    <text evidence="1">The sequence shown here is derived from an EMBL/GenBank/DDBJ whole genome shotgun (WGS) entry which is preliminary data.</text>
</comment>
<name>A0ABT8AQN0_9HYPH</name>
<evidence type="ECO:0000313" key="1">
    <source>
        <dbReference type="EMBL" id="MDN3571679.1"/>
    </source>
</evidence>
<proteinExistence type="predicted"/>
<reference evidence="2" key="1">
    <citation type="journal article" date="2019" name="Int. J. Syst. Evol. Microbiol.">
        <title>The Global Catalogue of Microorganisms (GCM) 10K type strain sequencing project: providing services to taxonomists for standard genome sequencing and annotation.</title>
        <authorList>
            <consortium name="The Broad Institute Genomics Platform"/>
            <consortium name="The Broad Institute Genome Sequencing Center for Infectious Disease"/>
            <person name="Wu L."/>
            <person name="Ma J."/>
        </authorList>
    </citation>
    <scope>NUCLEOTIDE SEQUENCE [LARGE SCALE GENOMIC DNA]</scope>
    <source>
        <strain evidence="2">CECT 7806</strain>
    </source>
</reference>
<accession>A0ABT8AQN0</accession>
<dbReference type="Proteomes" id="UP001244297">
    <property type="component" value="Unassembled WGS sequence"/>
</dbReference>
<sequence length="207" mass="21811">MTDAPAVWAVFSGKGRRSSSTFAALAPKRAEAEPPPPDLDAVAATAREEGRREGEVQARQAAQAAVAAEREAAAAALAEARQRWVEAEAAALTAAVTAQIQALETRLAESLTRVLLPFLTDALRHEAIDALHATLASLAADEAAGTLAVTGPADLVEALTRRLALPPGRLVVTTDGQPDLRIQMNGTVVETRLRAWSERLAALVEDR</sequence>
<keyword evidence="2" id="KW-1185">Reference proteome</keyword>
<gene>
    <name evidence="1" type="ORF">QWZ18_13715</name>
</gene>
<evidence type="ECO:0000313" key="2">
    <source>
        <dbReference type="Proteomes" id="UP001244297"/>
    </source>
</evidence>
<organism evidence="1 2">
    <name type="scientific">Methylobacterium longum</name>
    <dbReference type="NCBI Taxonomy" id="767694"/>
    <lineage>
        <taxon>Bacteria</taxon>
        <taxon>Pseudomonadati</taxon>
        <taxon>Pseudomonadota</taxon>
        <taxon>Alphaproteobacteria</taxon>
        <taxon>Hyphomicrobiales</taxon>
        <taxon>Methylobacteriaceae</taxon>
        <taxon>Methylobacterium</taxon>
    </lineage>
</organism>